<organism evidence="2 3">
    <name type="scientific">Acetohalobium arabaticum (strain ATCC 49924 / DSM 5501 / Z-7288)</name>
    <dbReference type="NCBI Taxonomy" id="574087"/>
    <lineage>
        <taxon>Bacteria</taxon>
        <taxon>Bacillati</taxon>
        <taxon>Bacillota</taxon>
        <taxon>Clostridia</taxon>
        <taxon>Halanaerobiales</taxon>
        <taxon>Halobacteroidaceae</taxon>
        <taxon>Acetohalobium</taxon>
    </lineage>
</organism>
<proteinExistence type="predicted"/>
<keyword evidence="3" id="KW-1185">Reference proteome</keyword>
<keyword evidence="1" id="KW-0472">Membrane</keyword>
<evidence type="ECO:0000313" key="2">
    <source>
        <dbReference type="EMBL" id="ADL13492.1"/>
    </source>
</evidence>
<evidence type="ECO:0000256" key="1">
    <source>
        <dbReference type="SAM" id="Phobius"/>
    </source>
</evidence>
<dbReference type="RefSeq" id="WP_013278937.1">
    <property type="nucleotide sequence ID" value="NC_014378.1"/>
</dbReference>
<accession>D9QSM9</accession>
<dbReference type="EMBL" id="CP002105">
    <property type="protein sequence ID" value="ADL13492.1"/>
    <property type="molecule type" value="Genomic_DNA"/>
</dbReference>
<gene>
    <name evidence="2" type="ordered locus">Acear_1995</name>
</gene>
<dbReference type="KEGG" id="aar:Acear_1995"/>
<feature type="transmembrane region" description="Helical" evidence="1">
    <location>
        <begin position="38"/>
        <end position="58"/>
    </location>
</feature>
<keyword evidence="1" id="KW-1133">Transmembrane helix</keyword>
<dbReference type="AlphaFoldDB" id="D9QSM9"/>
<keyword evidence="1" id="KW-0812">Transmembrane</keyword>
<sequence>MEEPTTEGMDQPTTKEVEDVSTEGFGGFGSFGGFKFEWILILIAVFLLFSGGGFGGLFGEE</sequence>
<protein>
    <submittedName>
        <fullName evidence="2">Uncharacterized protein</fullName>
    </submittedName>
</protein>
<dbReference type="HOGENOM" id="CLU_2911781_0_0_9"/>
<name>D9QSM9_ACEAZ</name>
<evidence type="ECO:0000313" key="3">
    <source>
        <dbReference type="Proteomes" id="UP000001661"/>
    </source>
</evidence>
<reference evidence="2 3" key="1">
    <citation type="journal article" date="2010" name="Stand. Genomic Sci.">
        <title>Complete genome sequence of Acetohalobium arabaticum type strain (Z-7288).</title>
        <authorList>
            <person name="Sikorski J."/>
            <person name="Lapidus A."/>
            <person name="Chertkov O."/>
            <person name="Lucas S."/>
            <person name="Copeland A."/>
            <person name="Glavina Del Rio T."/>
            <person name="Nolan M."/>
            <person name="Tice H."/>
            <person name="Cheng J.F."/>
            <person name="Han C."/>
            <person name="Brambilla E."/>
            <person name="Pitluck S."/>
            <person name="Liolios K."/>
            <person name="Ivanova N."/>
            <person name="Mavromatis K."/>
            <person name="Mikhailova N."/>
            <person name="Pati A."/>
            <person name="Bruce D."/>
            <person name="Detter C."/>
            <person name="Tapia R."/>
            <person name="Goodwin L."/>
            <person name="Chen A."/>
            <person name="Palaniappan K."/>
            <person name="Land M."/>
            <person name="Hauser L."/>
            <person name="Chang Y.J."/>
            <person name="Jeffries C.D."/>
            <person name="Rohde M."/>
            <person name="Goker M."/>
            <person name="Spring S."/>
            <person name="Woyke T."/>
            <person name="Bristow J."/>
            <person name="Eisen J.A."/>
            <person name="Markowitz V."/>
            <person name="Hugenholtz P."/>
            <person name="Kyrpides N.C."/>
            <person name="Klenk H.P."/>
        </authorList>
    </citation>
    <scope>NUCLEOTIDE SEQUENCE [LARGE SCALE GENOMIC DNA]</scope>
    <source>
        <strain evidence="3">ATCC 49924 / DSM 5501 / Z-7288</strain>
    </source>
</reference>
<dbReference type="Proteomes" id="UP000001661">
    <property type="component" value="Chromosome"/>
</dbReference>